<comment type="cofactor">
    <cofactor evidence="1">
        <name>FAD</name>
        <dbReference type="ChEBI" id="CHEBI:57692"/>
    </cofactor>
</comment>
<dbReference type="OrthoDB" id="4568714at2"/>
<evidence type="ECO:0000313" key="7">
    <source>
        <dbReference type="EMBL" id="RMB84158.1"/>
    </source>
</evidence>
<evidence type="ECO:0000256" key="5">
    <source>
        <dbReference type="SAM" id="MobiDB-lite"/>
    </source>
</evidence>
<dbReference type="GO" id="GO:0071949">
    <property type="term" value="F:FAD binding"/>
    <property type="evidence" value="ECO:0007669"/>
    <property type="project" value="InterPro"/>
</dbReference>
<evidence type="ECO:0000256" key="3">
    <source>
        <dbReference type="ARBA" id="ARBA00022827"/>
    </source>
</evidence>
<evidence type="ECO:0000313" key="8">
    <source>
        <dbReference type="Proteomes" id="UP000270471"/>
    </source>
</evidence>
<feature type="domain" description="FAD-binding" evidence="6">
    <location>
        <begin position="8"/>
        <end position="345"/>
    </location>
</feature>
<dbReference type="AlphaFoldDB" id="A0A3M0I763"/>
<dbReference type="RefSeq" id="WP_121890998.1">
    <property type="nucleotide sequence ID" value="NZ_PENI01000012.1"/>
</dbReference>
<dbReference type="InterPro" id="IPR002938">
    <property type="entry name" value="FAD-bd"/>
</dbReference>
<dbReference type="SUPFAM" id="SSF51905">
    <property type="entry name" value="FAD/NAD(P)-binding domain"/>
    <property type="match status" value="1"/>
</dbReference>
<reference evidence="7 8" key="1">
    <citation type="submission" date="2017-11" db="EMBL/GenBank/DDBJ databases">
        <title>Draft genome of actinobacteria isolated from guarana (Paullinia cupana (Mart.) Ducke.</title>
        <authorList>
            <person name="Siqueira K.A."/>
            <person name="Liotti R.G."/>
            <person name="Mendes T.A.O."/>
            <person name="Soares M.A."/>
        </authorList>
    </citation>
    <scope>NUCLEOTIDE SEQUENCE [LARGE SCALE GENOMIC DNA]</scope>
    <source>
        <strain evidence="7 8">193</strain>
    </source>
</reference>
<name>A0A3M0I763_9ACTN</name>
<keyword evidence="4" id="KW-0560">Oxidoreductase</keyword>
<sequence>MGTVTPRTTAIVVGAGIGGLAAAGALRRIGVDVHVHERATELRAAGSGLSVMTNAVNALASLGITLPLEEHGRAIEVFTIMDRRGRVIREQPLPEVSERLGARCVNISRAALQRVLVEAAGDIPLSLGTTATGYQTDDDGVTVHFDDGSSARGDILIGADGFGSAVRRQLAGPEESRDSGYVCWLALAPFDHPRLRPGYVGHYWGRGQRFGLIDIGHGHYYWWGTKNMEAARSRDWKGDKGEIVRAYAGWAEEVREIIRRTPEEDILAVPSHDRAFLERWGDGPVTLLGDAAHPMLTSLGQGAGMAIEDAVVLAHALARSPHDPRAALRAYEDQRRTRARTMVTASRRLSDLEQLENPIARTLRDTFFRLAPKSVLARQLESALAFPAPAGPVTGTDSRAPMPRSE</sequence>
<comment type="caution">
    <text evidence="7">The sequence shown here is derived from an EMBL/GenBank/DDBJ whole genome shotgun (WGS) entry which is preliminary data.</text>
</comment>
<dbReference type="PANTHER" id="PTHR46496">
    <property type="match status" value="1"/>
</dbReference>
<feature type="region of interest" description="Disordered" evidence="5">
    <location>
        <begin position="387"/>
        <end position="406"/>
    </location>
</feature>
<accession>A0A3M0I763</accession>
<keyword evidence="3" id="KW-0274">FAD</keyword>
<gene>
    <name evidence="7" type="ORF">CTZ28_19770</name>
</gene>
<dbReference type="EMBL" id="PENI01000012">
    <property type="protein sequence ID" value="RMB84158.1"/>
    <property type="molecule type" value="Genomic_DNA"/>
</dbReference>
<evidence type="ECO:0000256" key="2">
    <source>
        <dbReference type="ARBA" id="ARBA00022630"/>
    </source>
</evidence>
<protein>
    <submittedName>
        <fullName evidence="7">FAD-dependent monooxygenase</fullName>
    </submittedName>
</protein>
<dbReference type="Gene3D" id="3.50.50.60">
    <property type="entry name" value="FAD/NAD(P)-binding domain"/>
    <property type="match status" value="1"/>
</dbReference>
<dbReference type="PANTHER" id="PTHR46496:SF1">
    <property type="entry name" value="ZEAXANTHIN EPOXIDASE, CHLOROPLASTIC"/>
    <property type="match status" value="1"/>
</dbReference>
<dbReference type="Proteomes" id="UP000270471">
    <property type="component" value="Unassembled WGS sequence"/>
</dbReference>
<dbReference type="GO" id="GO:0004497">
    <property type="term" value="F:monooxygenase activity"/>
    <property type="evidence" value="ECO:0007669"/>
    <property type="project" value="UniProtKB-KW"/>
</dbReference>
<dbReference type="InterPro" id="IPR036188">
    <property type="entry name" value="FAD/NAD-bd_sf"/>
</dbReference>
<dbReference type="Pfam" id="PF01494">
    <property type="entry name" value="FAD_binding_3"/>
    <property type="match status" value="1"/>
</dbReference>
<evidence type="ECO:0000256" key="4">
    <source>
        <dbReference type="ARBA" id="ARBA00023002"/>
    </source>
</evidence>
<dbReference type="PRINTS" id="PR00420">
    <property type="entry name" value="RNGMNOXGNASE"/>
</dbReference>
<keyword evidence="2" id="KW-0285">Flavoprotein</keyword>
<evidence type="ECO:0000259" key="6">
    <source>
        <dbReference type="Pfam" id="PF01494"/>
    </source>
</evidence>
<organism evidence="7 8">
    <name type="scientific">Streptomyces shenzhenensis</name>
    <dbReference type="NCBI Taxonomy" id="943815"/>
    <lineage>
        <taxon>Bacteria</taxon>
        <taxon>Bacillati</taxon>
        <taxon>Actinomycetota</taxon>
        <taxon>Actinomycetes</taxon>
        <taxon>Kitasatosporales</taxon>
        <taxon>Streptomycetaceae</taxon>
        <taxon>Streptomyces</taxon>
    </lineage>
</organism>
<keyword evidence="7" id="KW-0503">Monooxygenase</keyword>
<keyword evidence="8" id="KW-1185">Reference proteome</keyword>
<evidence type="ECO:0000256" key="1">
    <source>
        <dbReference type="ARBA" id="ARBA00001974"/>
    </source>
</evidence>
<proteinExistence type="predicted"/>